<keyword evidence="2" id="KW-0808">Transferase</keyword>
<evidence type="ECO:0000313" key="3">
    <source>
        <dbReference type="Proteomes" id="UP001363151"/>
    </source>
</evidence>
<dbReference type="PANTHER" id="PTHR46656:SF3">
    <property type="entry name" value="PUTATIVE-RELATED"/>
    <property type="match status" value="1"/>
</dbReference>
<comment type="caution">
    <text evidence="2">The sequence shown here is derived from an EMBL/GenBank/DDBJ whole genome shotgun (WGS) entry which is preliminary data.</text>
</comment>
<dbReference type="PANTHER" id="PTHR46656">
    <property type="entry name" value="PUTATIVE-RELATED"/>
    <property type="match status" value="1"/>
</dbReference>
<name>A0ABR1G005_AURAN</name>
<keyword evidence="3" id="KW-1185">Reference proteome</keyword>
<feature type="chain" id="PRO_5045247716" evidence="1">
    <location>
        <begin position="20"/>
        <end position="422"/>
    </location>
</feature>
<dbReference type="Pfam" id="PF13692">
    <property type="entry name" value="Glyco_trans_1_4"/>
    <property type="match status" value="1"/>
</dbReference>
<dbReference type="EMBL" id="JBBJCI010000152">
    <property type="protein sequence ID" value="KAK7241812.1"/>
    <property type="molecule type" value="Genomic_DNA"/>
</dbReference>
<sequence length="422" mass="44779">MGSLLALVAAAAAAMTAAAAPPIAPANVSVVWHAPFFSGGGYCSEATTFVLGLAALGVPIGLEPHGDGFDQDYVAGLDDGTLASLRALTAPRRPPPRVAVCHSEPGAWHVLDGPAWQSSACPRRSRLGAPYTIGRTMFETDRLPDGWPERLNAVDEVPTEFHREIFEAAGVRNLQVVGEPVDTLRFSPSDDRYALPGVADDAFVVVSVFKWEKRKGWDVLLRAWADAFSRGDGAVLVLLTNAYHGGDDFEATLETFVVETLGEPAGLAALAEIVVLSKLPEADLPRLYRRADVVALPTRGEGWGRPHVEAMACGAAVAATAWSGPTAYLDESNGYPIRVAGLVAVGDGPFASHRWAEPDAAHLAAILRRAKADPAERRALGAKARADMVARFSPAELAAQVNAHLVRIEALLDARSPRRGDL</sequence>
<reference evidence="2 3" key="1">
    <citation type="submission" date="2024-03" db="EMBL/GenBank/DDBJ databases">
        <title>Aureococcus anophagefferens CCMP1851 and Kratosvirus quantuckense: Draft genome of a second virus-susceptible host strain in the model system.</title>
        <authorList>
            <person name="Chase E."/>
            <person name="Truchon A.R."/>
            <person name="Schepens W."/>
            <person name="Wilhelm S.W."/>
        </authorList>
    </citation>
    <scope>NUCLEOTIDE SEQUENCE [LARGE SCALE GENOMIC DNA]</scope>
    <source>
        <strain evidence="2 3">CCMP1851</strain>
    </source>
</reference>
<keyword evidence="1" id="KW-0732">Signal</keyword>
<feature type="signal peptide" evidence="1">
    <location>
        <begin position="1"/>
        <end position="19"/>
    </location>
</feature>
<organism evidence="2 3">
    <name type="scientific">Aureococcus anophagefferens</name>
    <name type="common">Harmful bloom alga</name>
    <dbReference type="NCBI Taxonomy" id="44056"/>
    <lineage>
        <taxon>Eukaryota</taxon>
        <taxon>Sar</taxon>
        <taxon>Stramenopiles</taxon>
        <taxon>Ochrophyta</taxon>
        <taxon>Pelagophyceae</taxon>
        <taxon>Pelagomonadales</taxon>
        <taxon>Pelagomonadaceae</taxon>
        <taxon>Aureococcus</taxon>
    </lineage>
</organism>
<dbReference type="Proteomes" id="UP001363151">
    <property type="component" value="Unassembled WGS sequence"/>
</dbReference>
<gene>
    <name evidence="2" type="ORF">SO694_00019157</name>
</gene>
<dbReference type="GO" id="GO:0016740">
    <property type="term" value="F:transferase activity"/>
    <property type="evidence" value="ECO:0007669"/>
    <property type="project" value="UniProtKB-KW"/>
</dbReference>
<evidence type="ECO:0000256" key="1">
    <source>
        <dbReference type="SAM" id="SignalP"/>
    </source>
</evidence>
<evidence type="ECO:0000313" key="2">
    <source>
        <dbReference type="EMBL" id="KAK7241812.1"/>
    </source>
</evidence>
<dbReference type="Gene3D" id="3.40.50.2000">
    <property type="entry name" value="Glycogen Phosphorylase B"/>
    <property type="match status" value="1"/>
</dbReference>
<dbReference type="SUPFAM" id="SSF53756">
    <property type="entry name" value="UDP-Glycosyltransferase/glycogen phosphorylase"/>
    <property type="match status" value="1"/>
</dbReference>
<protein>
    <submittedName>
        <fullName evidence="2">Glycosyl transferase</fullName>
    </submittedName>
</protein>
<proteinExistence type="predicted"/>
<accession>A0ABR1G005</accession>